<evidence type="ECO:0000313" key="3">
    <source>
        <dbReference type="Proteomes" id="UP000054270"/>
    </source>
</evidence>
<feature type="region of interest" description="Disordered" evidence="1">
    <location>
        <begin position="185"/>
        <end position="210"/>
    </location>
</feature>
<feature type="compositionally biased region" description="Low complexity" evidence="1">
    <location>
        <begin position="1559"/>
        <end position="1576"/>
    </location>
</feature>
<feature type="compositionally biased region" description="Basic and acidic residues" evidence="1">
    <location>
        <begin position="1234"/>
        <end position="1246"/>
    </location>
</feature>
<feature type="region of interest" description="Disordered" evidence="1">
    <location>
        <begin position="1272"/>
        <end position="1328"/>
    </location>
</feature>
<feature type="region of interest" description="Disordered" evidence="1">
    <location>
        <begin position="1189"/>
        <end position="1259"/>
    </location>
</feature>
<proteinExistence type="predicted"/>
<name>A0A0D2M9V1_HYPSF</name>
<protein>
    <recommendedName>
        <fullName evidence="4">Telomere-associated protein Rif1 N-terminal domain-containing protein</fullName>
    </recommendedName>
</protein>
<feature type="region of interest" description="Disordered" evidence="1">
    <location>
        <begin position="1523"/>
        <end position="1576"/>
    </location>
</feature>
<sequence>MSLLTPPHTSHRSEKEKENKFPDLPVAGPSTRTVVWAAKDVIHSLATPIKHVSISSKHRPSTSKSILKPLPENHLLALPAVVKKRETTPEPSDPLVDLHYLDHPVDQILSSGEESEEVLGKLTEAYNVLAARLRTSITEATDADASWPIFQPLRKNKQAFVDAVVRDVKRALVDPMSHNMPAMEEVASKSASHALPSPANSPTKKKGGLSEEQVKYARDLGTTCHSVIKLLAAMLCLPAIYNIFEEKQLGAIVTAVLSIPLADDLPTPNARKTCALAIWLIQVQRLPAAVLKPAASRIAYAIRRGLDGELGKEGKKGSAHDGLKAIHDLCVYLPAIFVPAFTPLLPSMLANLLAPTLALRTQACHALGGFAIASTAIPLSTVHTKIASTVSAFLTTATPSPNKSAKAPAKPVDAAIVRTLRTTMNNHEPVHVASGPVWSISVCASLVVLLGARLSTDPKATRILDTLLNLGFRHEKSMVRALTCTVWRSIAWAYFQPALPIEDDEESEVDEESYMQQKQSRLAHCKVMMSVVDYQAGVSTIAALLGDETSVGDEPLQLSLNILQLMTLKAGNTCRDAIEALQQMVSGAENAEPWNIKLLLPPKLFSANPGLLTADFKNLSKPVREVFDQLAMVNDIRSLTKEEMTKDWVMRGMMVAWRTALGCLEMEDAAELPSNLTEIWSNLLKANVSLLQENGDDDATSSFACSAVKYIIHVIEDPKLNLLPRKPTDKPTDKASTASAEVVPDSDDTIPEFKSNNTCTNGELRMRVVHRMWSTLRDVFPANTLRECAESLLANLMKNENMLIRGTGTTTLVADDEGIEQARGAWVALCVDTLLLCDVDTMRMFWVCEEDMAAAVAAGRHYPDWSRYWTGAVWKTCSEKWIEGEGSYEGAVVLLGVPFTDRHTWGLGSEDYTLWEQVLHHTTSKALDLGLDSSVVLDSVASFVSSFQTPGASPASSLRLVDLLVSNIEASDMRELPVNIMELASETMRAMYPPEPRVRHFAMWVVRSLTTLIEHCPREFSLQLLQTIQDGLCVWLSDRSGEWTEMEFNDEIVVLYQHIILKVQDLPQSSATLEATAPIMDSIFLYRAPAPAIESFTDFWNLIYTKMTPPTEGWTGPIRHCLGVVGVLPAEEKTIHSPNLLSTISLASAFDIQLSTPRTPVSASFSTPPTAVVRREALARVQSPQRPQKVFGSFPIVPSTPPSPVNHRRTSSSVRRTPLSAIQLCQTPSKRRRLMNEDEHGADNKENATSIPRIPSVAERINGLSIPNLKKRRLEEDDEEDKVPNEDKPPARSTKKLKAQMKTRSKPLATIRKPSPAPSCGSNESEDERSVAAALLVNLPFPSLDAEKSEPEESDDFVPRRTRGYGLRTLRPTTQPVKQLSSSNKEPARSLDHTSTTVPIRRIDLTKMTMRRSVSTPEMHLKPLSTHGKRKRTESDAADDADSYDHTPSMLSLAGIRIGPPRHSKPLSIPNSDVTMSSDDDPHYGQVTPHHLISPTLPRRPGSFTGRLVASARKYAPLVEQELFGDDNDNPGSDDTVCSSGSDSDSPTKEFLVRQLQRTSSADSISKFASSSTKTT</sequence>
<evidence type="ECO:0000313" key="2">
    <source>
        <dbReference type="EMBL" id="KJA20108.1"/>
    </source>
</evidence>
<accession>A0A0D2M9V1</accession>
<keyword evidence="3" id="KW-1185">Reference proteome</keyword>
<dbReference type="EMBL" id="KN817570">
    <property type="protein sequence ID" value="KJA20108.1"/>
    <property type="molecule type" value="Genomic_DNA"/>
</dbReference>
<gene>
    <name evidence="2" type="ORF">HYPSUDRAFT_56195</name>
</gene>
<organism evidence="2 3">
    <name type="scientific">Hypholoma sublateritium (strain FD-334 SS-4)</name>
    <dbReference type="NCBI Taxonomy" id="945553"/>
    <lineage>
        <taxon>Eukaryota</taxon>
        <taxon>Fungi</taxon>
        <taxon>Dikarya</taxon>
        <taxon>Basidiomycota</taxon>
        <taxon>Agaricomycotina</taxon>
        <taxon>Agaricomycetes</taxon>
        <taxon>Agaricomycetidae</taxon>
        <taxon>Agaricales</taxon>
        <taxon>Agaricineae</taxon>
        <taxon>Strophariaceae</taxon>
        <taxon>Hypholoma</taxon>
    </lineage>
</organism>
<dbReference type="SUPFAM" id="SSF48371">
    <property type="entry name" value="ARM repeat"/>
    <property type="match status" value="1"/>
</dbReference>
<feature type="region of interest" description="Disordered" evidence="1">
    <location>
        <begin position="723"/>
        <end position="752"/>
    </location>
</feature>
<evidence type="ECO:0000256" key="1">
    <source>
        <dbReference type="SAM" id="MobiDB-lite"/>
    </source>
</evidence>
<dbReference type="OMA" id="YGQVTPH"/>
<dbReference type="OrthoDB" id="2591260at2759"/>
<feature type="region of interest" description="Disordered" evidence="1">
    <location>
        <begin position="1373"/>
        <end position="1395"/>
    </location>
</feature>
<feature type="region of interest" description="Disordered" evidence="1">
    <location>
        <begin position="1"/>
        <end position="26"/>
    </location>
</feature>
<dbReference type="InterPro" id="IPR016024">
    <property type="entry name" value="ARM-type_fold"/>
</dbReference>
<feature type="region of interest" description="Disordered" evidence="1">
    <location>
        <begin position="1412"/>
        <end position="1501"/>
    </location>
</feature>
<evidence type="ECO:0008006" key="4">
    <source>
        <dbReference type="Google" id="ProtNLM"/>
    </source>
</evidence>
<dbReference type="Proteomes" id="UP000054270">
    <property type="component" value="Unassembled WGS sequence"/>
</dbReference>
<feature type="compositionally biased region" description="Basic and acidic residues" evidence="1">
    <location>
        <begin position="11"/>
        <end position="21"/>
    </location>
</feature>
<dbReference type="STRING" id="945553.A0A0D2M9V1"/>
<feature type="compositionally biased region" description="Polar residues" evidence="1">
    <location>
        <begin position="1530"/>
        <end position="1545"/>
    </location>
</feature>
<feature type="compositionally biased region" description="Basic residues" evidence="1">
    <location>
        <begin position="1293"/>
        <end position="1305"/>
    </location>
</feature>
<feature type="compositionally biased region" description="Polar residues" evidence="1">
    <location>
        <begin position="1375"/>
        <end position="1385"/>
    </location>
</feature>
<reference evidence="3" key="1">
    <citation type="submission" date="2014-04" db="EMBL/GenBank/DDBJ databases">
        <title>Evolutionary Origins and Diversification of the Mycorrhizal Mutualists.</title>
        <authorList>
            <consortium name="DOE Joint Genome Institute"/>
            <consortium name="Mycorrhizal Genomics Consortium"/>
            <person name="Kohler A."/>
            <person name="Kuo A."/>
            <person name="Nagy L.G."/>
            <person name="Floudas D."/>
            <person name="Copeland A."/>
            <person name="Barry K.W."/>
            <person name="Cichocki N."/>
            <person name="Veneault-Fourrey C."/>
            <person name="LaButti K."/>
            <person name="Lindquist E.A."/>
            <person name="Lipzen A."/>
            <person name="Lundell T."/>
            <person name="Morin E."/>
            <person name="Murat C."/>
            <person name="Riley R."/>
            <person name="Ohm R."/>
            <person name="Sun H."/>
            <person name="Tunlid A."/>
            <person name="Henrissat B."/>
            <person name="Grigoriev I.V."/>
            <person name="Hibbett D.S."/>
            <person name="Martin F."/>
        </authorList>
    </citation>
    <scope>NUCLEOTIDE SEQUENCE [LARGE SCALE GENOMIC DNA]</scope>
    <source>
        <strain evidence="3">FD-334 SS-4</strain>
    </source>
</reference>